<reference evidence="5" key="1">
    <citation type="submission" date="2016-10" db="EMBL/GenBank/DDBJ databases">
        <authorList>
            <person name="Varghese N."/>
            <person name="Submissions S."/>
        </authorList>
    </citation>
    <scope>NUCLEOTIDE SEQUENCE [LARGE SCALE GENOMIC DNA]</scope>
    <source>
        <strain evidence="5">ATCC 25963</strain>
    </source>
</reference>
<dbReference type="InterPro" id="IPR051463">
    <property type="entry name" value="Peptidase_U62_metallo"/>
</dbReference>
<evidence type="ECO:0000313" key="5">
    <source>
        <dbReference type="Proteomes" id="UP000199400"/>
    </source>
</evidence>
<name>A0A1I1SWY6_9BACT</name>
<dbReference type="STRING" id="54.SAMN02745121_00337"/>
<dbReference type="PANTHER" id="PTHR30624">
    <property type="entry name" value="UNCHARACTERIZED PROTEIN TLDD AND PMBA"/>
    <property type="match status" value="1"/>
</dbReference>
<feature type="region of interest" description="Disordered" evidence="2">
    <location>
        <begin position="544"/>
        <end position="579"/>
    </location>
</feature>
<dbReference type="GO" id="GO:0006508">
    <property type="term" value="P:proteolysis"/>
    <property type="evidence" value="ECO:0007669"/>
    <property type="project" value="InterPro"/>
</dbReference>
<organism evidence="4 5">
    <name type="scientific">Nannocystis exedens</name>
    <dbReference type="NCBI Taxonomy" id="54"/>
    <lineage>
        <taxon>Bacteria</taxon>
        <taxon>Pseudomonadati</taxon>
        <taxon>Myxococcota</taxon>
        <taxon>Polyangia</taxon>
        <taxon>Nannocystales</taxon>
        <taxon>Nannocystaceae</taxon>
        <taxon>Nannocystis</taxon>
    </lineage>
</organism>
<evidence type="ECO:0000256" key="2">
    <source>
        <dbReference type="SAM" id="MobiDB-lite"/>
    </source>
</evidence>
<comment type="similarity">
    <text evidence="1">Belongs to the peptidase U62 family.</text>
</comment>
<proteinExistence type="inferred from homology"/>
<dbReference type="RefSeq" id="WP_170136621.1">
    <property type="nucleotide sequence ID" value="NZ_FOMX01000002.1"/>
</dbReference>
<dbReference type="SUPFAM" id="SSF111283">
    <property type="entry name" value="Putative modulator of DNA gyrase, PmbA/TldD"/>
    <property type="match status" value="1"/>
</dbReference>
<dbReference type="PANTHER" id="PTHR30624:SF0">
    <property type="entry name" value="METALLOPROTEASE SLR0863"/>
    <property type="match status" value="1"/>
</dbReference>
<gene>
    <name evidence="4" type="ORF">SAMN02745121_00337</name>
</gene>
<evidence type="ECO:0000259" key="3">
    <source>
        <dbReference type="Pfam" id="PF19289"/>
    </source>
</evidence>
<evidence type="ECO:0000256" key="1">
    <source>
        <dbReference type="ARBA" id="ARBA00005836"/>
    </source>
</evidence>
<dbReference type="InterPro" id="IPR045569">
    <property type="entry name" value="Metalloprtase-TldD/E_C"/>
</dbReference>
<evidence type="ECO:0000313" key="4">
    <source>
        <dbReference type="EMBL" id="SFD50916.1"/>
    </source>
</evidence>
<dbReference type="GO" id="GO:0008237">
    <property type="term" value="F:metallopeptidase activity"/>
    <property type="evidence" value="ECO:0007669"/>
    <property type="project" value="InterPro"/>
</dbReference>
<keyword evidence="5" id="KW-1185">Reference proteome</keyword>
<dbReference type="GO" id="GO:0005829">
    <property type="term" value="C:cytosol"/>
    <property type="evidence" value="ECO:0007669"/>
    <property type="project" value="TreeGrafter"/>
</dbReference>
<accession>A0A1I1SWY6</accession>
<dbReference type="AlphaFoldDB" id="A0A1I1SWY6"/>
<dbReference type="InterPro" id="IPR036059">
    <property type="entry name" value="TldD/PmbA_sf"/>
</dbReference>
<feature type="domain" description="Metalloprotease TldD/E C-terminal" evidence="3">
    <location>
        <begin position="292"/>
        <end position="539"/>
    </location>
</feature>
<dbReference type="Proteomes" id="UP000199400">
    <property type="component" value="Unassembled WGS sequence"/>
</dbReference>
<feature type="compositionally biased region" description="Basic and acidic residues" evidence="2">
    <location>
        <begin position="559"/>
        <end position="570"/>
    </location>
</feature>
<dbReference type="Pfam" id="PF19289">
    <property type="entry name" value="PmbA_TldD_3rd"/>
    <property type="match status" value="1"/>
</dbReference>
<sequence>MTAVSRLSPPYNPNQPLPDPEAVLEVLQRELKRSMGGLVVPGSPRPYFMQYSLRRVHALRLRAAHGALLRSRESTVGQLWADVRVGSHKFDNVIDGGLGDRSEDRESSDWVDAPDDLNLQALQIGLWKLTQIKFDEALEDYYEHRKATVSEYLRDEISSFTRERPVVHKEELHHDPFPRAQWEKTLVELSRRFLDHPEVYDPSISLSAERVHRWLVNSEGTAVITEDVYIQLGIEGWVLTEDGVYVEGSRQLYLRAVDEVPERAHLERLLADVLEELAALRAADSPGAFIGPALLSGQAASTLFHEALGHRLEGERLIARGESKTFARMRGERILPRGIHVFDDPTLTHCGREPLWGHYRVDDEGVPARRTLLVDDGVLKGFLQSRCPIPGSDHSNGHGRHDGVERPMARMGTFVVEGAPGSGESWDALRTRLIELARAQGRRHGVIIQRVLAGETSTSDYDFQAFKGSLAEVYLVDAQTGKVRRIRDVELIGTPLAALQKITAFGRDRETDQGYCYAESGSIPVSGIAPPILLSELELQQSSTTGYHDPLLPPPFADDGSRGRKGGLRERGKRKKPLN</sequence>
<protein>
    <submittedName>
        <fullName evidence="4">Putative modulator of DNA gyrase</fullName>
    </submittedName>
</protein>
<dbReference type="EMBL" id="FOMX01000002">
    <property type="protein sequence ID" value="SFD50916.1"/>
    <property type="molecule type" value="Genomic_DNA"/>
</dbReference>